<reference evidence="2 3" key="1">
    <citation type="submission" date="2018-11" db="EMBL/GenBank/DDBJ databases">
        <authorList>
            <consortium name="Pathogen Informatics"/>
        </authorList>
    </citation>
    <scope>NUCLEOTIDE SEQUENCE [LARGE SCALE GENOMIC DNA]</scope>
</reference>
<dbReference type="InterPro" id="IPR006921">
    <property type="entry name" value="Interferon-rel_develop_reg_C"/>
</dbReference>
<keyword evidence="3" id="KW-1185">Reference proteome</keyword>
<feature type="domain" description="Interferon-related developmental regulator C-terminal" evidence="1">
    <location>
        <begin position="8"/>
        <end position="45"/>
    </location>
</feature>
<accession>A0A3P7LI50</accession>
<dbReference type="AlphaFoldDB" id="A0A3P7LI50"/>
<dbReference type="Proteomes" id="UP000281553">
    <property type="component" value="Unassembled WGS sequence"/>
</dbReference>
<sequence>MGAPATKSTVSQAEKTMNKAARHYANQFAFKVRTQYLLPSRDKRANVVDTDADLSLIGPLSKYHQALIVQLYINMDLVYLRLFTGNRFHKSVVQEMSLSYYSVRSF</sequence>
<name>A0A3P7LI50_DIBLA</name>
<organism evidence="2 3">
    <name type="scientific">Dibothriocephalus latus</name>
    <name type="common">Fish tapeworm</name>
    <name type="synonym">Diphyllobothrium latum</name>
    <dbReference type="NCBI Taxonomy" id="60516"/>
    <lineage>
        <taxon>Eukaryota</taxon>
        <taxon>Metazoa</taxon>
        <taxon>Spiralia</taxon>
        <taxon>Lophotrochozoa</taxon>
        <taxon>Platyhelminthes</taxon>
        <taxon>Cestoda</taxon>
        <taxon>Eucestoda</taxon>
        <taxon>Diphyllobothriidea</taxon>
        <taxon>Diphyllobothriidae</taxon>
        <taxon>Dibothriocephalus</taxon>
    </lineage>
</organism>
<gene>
    <name evidence="2" type="ORF">DILT_LOCUS6204</name>
</gene>
<dbReference type="Pfam" id="PF04836">
    <property type="entry name" value="IFRD_C"/>
    <property type="match status" value="1"/>
</dbReference>
<evidence type="ECO:0000313" key="3">
    <source>
        <dbReference type="Proteomes" id="UP000281553"/>
    </source>
</evidence>
<proteinExistence type="predicted"/>
<dbReference type="EMBL" id="UYRU01049016">
    <property type="protein sequence ID" value="VDN10373.1"/>
    <property type="molecule type" value="Genomic_DNA"/>
</dbReference>
<evidence type="ECO:0000259" key="1">
    <source>
        <dbReference type="Pfam" id="PF04836"/>
    </source>
</evidence>
<evidence type="ECO:0000313" key="2">
    <source>
        <dbReference type="EMBL" id="VDN10373.1"/>
    </source>
</evidence>
<protein>
    <recommendedName>
        <fullName evidence="1">Interferon-related developmental regulator C-terminal domain-containing protein</fullName>
    </recommendedName>
</protein>